<dbReference type="InterPro" id="IPR027469">
    <property type="entry name" value="Cation_efflux_TMD_sf"/>
</dbReference>
<dbReference type="EMBL" id="CP101717">
    <property type="protein sequence ID" value="WLD56985.1"/>
    <property type="molecule type" value="Genomic_DNA"/>
</dbReference>
<keyword evidence="4" id="KW-0410">Iron transport</keyword>
<dbReference type="Pfam" id="PF16916">
    <property type="entry name" value="ZT_dimer"/>
    <property type="match status" value="1"/>
</dbReference>
<keyword evidence="6" id="KW-0406">Ion transport</keyword>
<proteinExistence type="inferred from homology"/>
<evidence type="ECO:0000256" key="5">
    <source>
        <dbReference type="ARBA" id="ARBA00022692"/>
    </source>
</evidence>
<dbReference type="Pfam" id="PF01545">
    <property type="entry name" value="Cation_efflux"/>
    <property type="match status" value="1"/>
</dbReference>
<gene>
    <name evidence="12" type="ORF">NFC81_09620</name>
</gene>
<keyword evidence="3" id="KW-0813">Transport</keyword>
<keyword evidence="6" id="KW-0864">Zinc transport</keyword>
<accession>A0AB38YDN0</accession>
<evidence type="ECO:0000256" key="9">
    <source>
        <dbReference type="SAM" id="Phobius"/>
    </source>
</evidence>
<organism evidence="12">
    <name type="scientific">Salinispirillum sp. LH 10-3-1</name>
    <dbReference type="NCBI Taxonomy" id="2952525"/>
    <lineage>
        <taxon>Bacteria</taxon>
        <taxon>Pseudomonadati</taxon>
        <taxon>Pseudomonadota</taxon>
        <taxon>Gammaproteobacteria</taxon>
        <taxon>Oceanospirillales</taxon>
        <taxon>Saccharospirillaceae</taxon>
        <taxon>Salinispirillum</taxon>
    </lineage>
</organism>
<dbReference type="GO" id="GO:0008324">
    <property type="term" value="F:monoatomic cation transmembrane transporter activity"/>
    <property type="evidence" value="ECO:0007669"/>
    <property type="project" value="InterPro"/>
</dbReference>
<dbReference type="FunFam" id="1.20.1510.10:FF:000006">
    <property type="entry name" value="Divalent cation efflux transporter"/>
    <property type="match status" value="1"/>
</dbReference>
<dbReference type="InterPro" id="IPR027470">
    <property type="entry name" value="Cation_efflux_CTD"/>
</dbReference>
<evidence type="ECO:0000256" key="8">
    <source>
        <dbReference type="ARBA" id="ARBA00023136"/>
    </source>
</evidence>
<evidence type="ECO:0000313" key="12">
    <source>
        <dbReference type="EMBL" id="WLD56985.1"/>
    </source>
</evidence>
<dbReference type="SUPFAM" id="SSF161111">
    <property type="entry name" value="Cation efflux protein transmembrane domain-like"/>
    <property type="match status" value="1"/>
</dbReference>
<evidence type="ECO:0000256" key="3">
    <source>
        <dbReference type="ARBA" id="ARBA00022448"/>
    </source>
</evidence>
<dbReference type="AlphaFoldDB" id="A0AB38YDN0"/>
<feature type="transmembrane region" description="Helical" evidence="9">
    <location>
        <begin position="163"/>
        <end position="181"/>
    </location>
</feature>
<evidence type="ECO:0000256" key="7">
    <source>
        <dbReference type="ARBA" id="ARBA00022989"/>
    </source>
</evidence>
<comment type="similarity">
    <text evidence="2">Belongs to the cation diffusion facilitator (CDF) transporter (TC 2.A.4) family. FieF subfamily.</text>
</comment>
<evidence type="ECO:0000256" key="4">
    <source>
        <dbReference type="ARBA" id="ARBA00022496"/>
    </source>
</evidence>
<evidence type="ECO:0000259" key="10">
    <source>
        <dbReference type="Pfam" id="PF01545"/>
    </source>
</evidence>
<feature type="domain" description="Cation efflux protein cytoplasmic" evidence="11">
    <location>
        <begin position="217"/>
        <end position="294"/>
    </location>
</feature>
<keyword evidence="5 9" id="KW-0812">Transmembrane</keyword>
<dbReference type="InterPro" id="IPR002524">
    <property type="entry name" value="Cation_efflux"/>
</dbReference>
<keyword evidence="4" id="KW-0408">Iron</keyword>
<dbReference type="RefSeq" id="WP_304994271.1">
    <property type="nucleotide sequence ID" value="NZ_CP101717.1"/>
</dbReference>
<keyword evidence="8 9" id="KW-0472">Membrane</keyword>
<evidence type="ECO:0000256" key="2">
    <source>
        <dbReference type="ARBA" id="ARBA00010212"/>
    </source>
</evidence>
<dbReference type="InterPro" id="IPR036837">
    <property type="entry name" value="Cation_efflux_CTD_sf"/>
</dbReference>
<evidence type="ECO:0000256" key="1">
    <source>
        <dbReference type="ARBA" id="ARBA00004141"/>
    </source>
</evidence>
<dbReference type="SUPFAM" id="SSF160240">
    <property type="entry name" value="Cation efflux protein cytoplasmic domain-like"/>
    <property type="match status" value="1"/>
</dbReference>
<evidence type="ECO:0000259" key="11">
    <source>
        <dbReference type="Pfam" id="PF16916"/>
    </source>
</evidence>
<comment type="subcellular location">
    <subcellularLocation>
        <location evidence="1">Membrane</location>
        <topology evidence="1">Multi-pass membrane protein</topology>
    </subcellularLocation>
</comment>
<dbReference type="GO" id="GO:0006829">
    <property type="term" value="P:zinc ion transport"/>
    <property type="evidence" value="ECO:0007669"/>
    <property type="project" value="UniProtKB-KW"/>
</dbReference>
<dbReference type="PANTHER" id="PTHR43840:SF15">
    <property type="entry name" value="MITOCHONDRIAL METAL TRANSPORTER 1-RELATED"/>
    <property type="match status" value="1"/>
</dbReference>
<feature type="transmembrane region" description="Helical" evidence="9">
    <location>
        <begin position="120"/>
        <end position="142"/>
    </location>
</feature>
<evidence type="ECO:0000256" key="6">
    <source>
        <dbReference type="ARBA" id="ARBA00022906"/>
    </source>
</evidence>
<reference evidence="12" key="1">
    <citation type="submission" date="2022-07" db="EMBL/GenBank/DDBJ databases">
        <title>Complete genome sequence of Salinispirillum sp. LH10-3-1 capable of multiple carbohydrate inversion isolated from a soda lake.</title>
        <authorList>
            <person name="Liu J."/>
            <person name="Zhai Y."/>
            <person name="Zhang H."/>
            <person name="Yang H."/>
            <person name="Qu J."/>
            <person name="Li J."/>
        </authorList>
    </citation>
    <scope>NUCLEOTIDE SEQUENCE</scope>
    <source>
        <strain evidence="12">LH 10-3-1</strain>
    </source>
</reference>
<keyword evidence="7 9" id="KW-1133">Transmembrane helix</keyword>
<feature type="transmembrane region" description="Helical" evidence="9">
    <location>
        <begin position="85"/>
        <end position="104"/>
    </location>
</feature>
<dbReference type="Gene3D" id="1.20.1510.10">
    <property type="entry name" value="Cation efflux protein transmembrane domain"/>
    <property type="match status" value="1"/>
</dbReference>
<dbReference type="GO" id="GO:0016020">
    <property type="term" value="C:membrane"/>
    <property type="evidence" value="ECO:0007669"/>
    <property type="project" value="UniProtKB-SubCell"/>
</dbReference>
<dbReference type="InterPro" id="IPR058533">
    <property type="entry name" value="Cation_efflux_TM"/>
</dbReference>
<dbReference type="InterPro" id="IPR050291">
    <property type="entry name" value="CDF_Transporter"/>
</dbReference>
<keyword evidence="6" id="KW-0862">Zinc</keyword>
<dbReference type="Gene3D" id="3.30.70.1350">
    <property type="entry name" value="Cation efflux protein, cytoplasmic domain"/>
    <property type="match status" value="1"/>
</dbReference>
<name>A0AB38YDN0_9GAMM</name>
<sequence>MTTINRRDERGSAMQKVTWISTAVDLLLSVLKLVVGFLVRSPALIADGIHSLSDLLTDFLVLIINKVAHSEPDEDHPYGHARFETLGTVILGIVLTAVGIGLAWDNIIRLLAGDAPSNPSIWAIGVAAVSLVAKELLFRYGMRWAKKLNSALLEANAWHSRSDAWSSLVVLIGVVATWFGYGWIESWAALIVAVLIGKMGIELGWNALQDLADRAIPQDIQNRIRQEIKAVPGVDNVHHLRTRLMGNEIFIDVHIQVGNFISVSEGHQIGDYVIARLRRNFPDLTDITLHVDPEDDAAIERPGMAPLRPDIMSAMDKYPALSDHQRMQIHYRRQRARLELYFVDAPATDCIREREQALQELDWLEDIELYQSARR</sequence>
<dbReference type="NCBIfam" id="TIGR01297">
    <property type="entry name" value="CDF"/>
    <property type="match status" value="1"/>
</dbReference>
<dbReference type="GO" id="GO:0006826">
    <property type="term" value="P:iron ion transport"/>
    <property type="evidence" value="ECO:0007669"/>
    <property type="project" value="UniProtKB-KW"/>
</dbReference>
<dbReference type="PANTHER" id="PTHR43840">
    <property type="entry name" value="MITOCHONDRIAL METAL TRANSPORTER 1-RELATED"/>
    <property type="match status" value="1"/>
</dbReference>
<feature type="domain" description="Cation efflux protein transmembrane" evidence="10">
    <location>
        <begin position="19"/>
        <end position="211"/>
    </location>
</feature>
<protein>
    <submittedName>
        <fullName evidence="12">Cation diffusion facilitator family transporter</fullName>
    </submittedName>
</protein>